<evidence type="ECO:0000256" key="1">
    <source>
        <dbReference type="SAM" id="MobiDB-lite"/>
    </source>
</evidence>
<reference evidence="4" key="1">
    <citation type="submission" date="2016-07" db="EMBL/GenBank/DDBJ databases">
        <title>Sequence Frankia sp. strain CcI1.17.</title>
        <authorList>
            <person name="Ghodhbane-Gtari F."/>
            <person name="Swanson E."/>
            <person name="Gueddou A."/>
            <person name="Morris K."/>
            <person name="Hezbri K."/>
            <person name="Ktari A."/>
            <person name="Nouioui I."/>
            <person name="Abebe-Akele F."/>
            <person name="Simpson S."/>
            <person name="Thomas K."/>
            <person name="Gtari M."/>
            <person name="Tisa L.S."/>
            <person name="Hurst S."/>
        </authorList>
    </citation>
    <scope>NUCLEOTIDE SEQUENCE [LARGE SCALE GENOMIC DNA]</scope>
    <source>
        <strain evidence="4">Cc1.17</strain>
    </source>
</reference>
<dbReference type="AlphaFoldDB" id="A0A1S1QSB3"/>
<proteinExistence type="predicted"/>
<gene>
    <name evidence="3" type="ORF">CC117_16930</name>
</gene>
<dbReference type="RefSeq" id="WP_071084548.1">
    <property type="nucleotide sequence ID" value="NZ_MBLM01000114.1"/>
</dbReference>
<name>A0A1S1QSB3_9ACTN</name>
<evidence type="ECO:0000313" key="4">
    <source>
        <dbReference type="Proteomes" id="UP000179627"/>
    </source>
</evidence>
<keyword evidence="2" id="KW-0812">Transmembrane</keyword>
<keyword evidence="4" id="KW-1185">Reference proteome</keyword>
<evidence type="ECO:0000313" key="3">
    <source>
        <dbReference type="EMBL" id="OHV36860.1"/>
    </source>
</evidence>
<feature type="transmembrane region" description="Helical" evidence="2">
    <location>
        <begin position="54"/>
        <end position="71"/>
    </location>
</feature>
<accession>A0A1S1QSB3</accession>
<keyword evidence="2" id="KW-1133">Transmembrane helix</keyword>
<dbReference type="EMBL" id="MBLM01000114">
    <property type="protein sequence ID" value="OHV36860.1"/>
    <property type="molecule type" value="Genomic_DNA"/>
</dbReference>
<protein>
    <submittedName>
        <fullName evidence="3">MFS transporter</fullName>
    </submittedName>
</protein>
<comment type="caution">
    <text evidence="3">The sequence shown here is derived from an EMBL/GenBank/DDBJ whole genome shotgun (WGS) entry which is preliminary data.</text>
</comment>
<feature type="transmembrane region" description="Helical" evidence="2">
    <location>
        <begin position="83"/>
        <end position="102"/>
    </location>
</feature>
<feature type="region of interest" description="Disordered" evidence="1">
    <location>
        <begin position="187"/>
        <end position="210"/>
    </location>
</feature>
<organism evidence="3 4">
    <name type="scientific">Parafrankia colletiae</name>
    <dbReference type="NCBI Taxonomy" id="573497"/>
    <lineage>
        <taxon>Bacteria</taxon>
        <taxon>Bacillati</taxon>
        <taxon>Actinomycetota</taxon>
        <taxon>Actinomycetes</taxon>
        <taxon>Frankiales</taxon>
        <taxon>Frankiaceae</taxon>
        <taxon>Parafrankia</taxon>
    </lineage>
</organism>
<dbReference type="Proteomes" id="UP000179627">
    <property type="component" value="Unassembled WGS sequence"/>
</dbReference>
<feature type="transmembrane region" description="Helical" evidence="2">
    <location>
        <begin position="6"/>
        <end position="26"/>
    </location>
</feature>
<dbReference type="OrthoDB" id="3218550at2"/>
<sequence>MNWQYVTWAAGAATVAALMVACRPLVATSVGRTSAAVGRGASAPGRQARLPAPSAIRVLGVLVVLVALVTAELTFDDLISPPAWARAGWALLTAAAAIWLAAHGRELTRATGPDVVATPAGTASGPPPQPGSGRMTDPLSEQDDLVQTLVVASYALQMGDEPRARQALDGALRRSRATLDELMRQRGGHGFVRAAPAAPSSVSRNVSGLS</sequence>
<keyword evidence="2" id="KW-0472">Membrane</keyword>
<evidence type="ECO:0000256" key="2">
    <source>
        <dbReference type="SAM" id="Phobius"/>
    </source>
</evidence>
<feature type="compositionally biased region" description="Low complexity" evidence="1">
    <location>
        <begin position="192"/>
        <end position="210"/>
    </location>
</feature>
<feature type="region of interest" description="Disordered" evidence="1">
    <location>
        <begin position="112"/>
        <end position="139"/>
    </location>
</feature>